<sequence>MSLETFVHNPTEVRAIQVARPFKRVADAVPYARSVQHPHTRKFLYIAISKPGVMDDLKAYENDWIIIQPSGWVQVLSAEVFPTHYSQLIKEDDADSDTA</sequence>
<dbReference type="RefSeq" id="YP_010013960.1">
    <property type="nucleotide sequence ID" value="NC_053515.1"/>
</dbReference>
<reference evidence="1 2" key="1">
    <citation type="submission" date="2016-11" db="EMBL/GenBank/DDBJ databases">
        <authorList>
            <person name="Brown T."/>
            <person name="Davidson K."/>
            <person name="Doll Z."/>
            <person name="Jansson R."/>
            <person name="Janyszek T."/>
            <person name="Lwin C."/>
            <person name="Patil S."/>
            <person name="Piper J."/>
            <person name="Rajendiran N."/>
            <person name="Rittenhouse N.L."/>
            <person name="Younker T.P."/>
            <person name="Zhang J."/>
            <person name="Garlena R.A."/>
            <person name="Russell D.A."/>
            <person name="Pope W.H."/>
            <person name="Jacobs-Sera D."/>
            <person name="Hatfull G.F."/>
        </authorList>
    </citation>
    <scope>NUCLEOTIDE SEQUENCE [LARGE SCALE GENOMIC DNA]</scope>
</reference>
<keyword evidence="2" id="KW-1185">Reference proteome</keyword>
<gene>
    <name evidence="1" type="primary">54</name>
    <name evidence="1" type="ORF">PBI_MRMAGOO_54</name>
</gene>
<proteinExistence type="predicted"/>
<evidence type="ECO:0000313" key="2">
    <source>
        <dbReference type="Proteomes" id="UP000225965"/>
    </source>
</evidence>
<dbReference type="Proteomes" id="UP000225965">
    <property type="component" value="Segment"/>
</dbReference>
<accession>A0A1L6BYI5</accession>
<protein>
    <submittedName>
        <fullName evidence="1">Uncharacterized protein</fullName>
    </submittedName>
</protein>
<evidence type="ECO:0000313" key="1">
    <source>
        <dbReference type="EMBL" id="APQ42158.1"/>
    </source>
</evidence>
<dbReference type="KEGG" id="vg:63210618"/>
<name>A0A1L6BYI5_9CAUD</name>
<organism evidence="1 2">
    <name type="scientific">Mycobacterium phage MrMagoo</name>
    <dbReference type="NCBI Taxonomy" id="1927020"/>
    <lineage>
        <taxon>Viruses</taxon>
        <taxon>Duplodnaviria</taxon>
        <taxon>Heunggongvirae</taxon>
        <taxon>Uroviricota</taxon>
        <taxon>Caudoviricetes</taxon>
        <taxon>Vilmaviridae</taxon>
        <taxon>Mclasvirinae</taxon>
        <taxon>Reyvirus</taxon>
        <taxon>Reyvirus mrmagoo</taxon>
    </lineage>
</organism>
<dbReference type="EMBL" id="KY223999">
    <property type="protein sequence ID" value="APQ42158.1"/>
    <property type="molecule type" value="Genomic_DNA"/>
</dbReference>
<dbReference type="GeneID" id="63210618"/>